<dbReference type="AlphaFoldDB" id="A0A496PM99"/>
<feature type="transmembrane region" description="Helical" evidence="1">
    <location>
        <begin position="38"/>
        <end position="58"/>
    </location>
</feature>
<sequence>MGGLPAGLGAVGFGLLAGLAAVLWQSWSTVLTSGAVIVLPWGALLGSLVVFGAAMAWGLRTSLRWVAGLTGLVAFCVVGAASVGGNDQLMVPLDPIYFTATPGAAWSTVVIMLGTVVATLVALTLVARRVPPPAAPKARAQR</sequence>
<dbReference type="EMBL" id="QQXL01000001">
    <property type="protein sequence ID" value="RKW71576.1"/>
    <property type="molecule type" value="Genomic_DNA"/>
</dbReference>
<name>A0A496PM99_9MICC</name>
<accession>A0A496PM99</accession>
<reference evidence="2 3" key="1">
    <citation type="submission" date="2018-07" db="EMBL/GenBank/DDBJ databases">
        <title>Arthrobacter sp. nov., isolated from raw cow's milk with high bacterial count.</title>
        <authorList>
            <person name="Hahne J."/>
            <person name="Isele D."/>
            <person name="Lipski A."/>
        </authorList>
    </citation>
    <scope>NUCLEOTIDE SEQUENCE [LARGE SCALE GENOMIC DNA]</scope>
    <source>
        <strain evidence="2 3">JZ R-183</strain>
    </source>
</reference>
<dbReference type="Proteomes" id="UP000273119">
    <property type="component" value="Unassembled WGS sequence"/>
</dbReference>
<evidence type="ECO:0000313" key="2">
    <source>
        <dbReference type="EMBL" id="RKW71576.1"/>
    </source>
</evidence>
<evidence type="ECO:0000313" key="3">
    <source>
        <dbReference type="Proteomes" id="UP000273119"/>
    </source>
</evidence>
<organism evidence="2 3">
    <name type="scientific">Galactobacter caseinivorans</name>
    <dbReference type="NCBI Taxonomy" id="2676123"/>
    <lineage>
        <taxon>Bacteria</taxon>
        <taxon>Bacillati</taxon>
        <taxon>Actinomycetota</taxon>
        <taxon>Actinomycetes</taxon>
        <taxon>Micrococcales</taxon>
        <taxon>Micrococcaceae</taxon>
        <taxon>Galactobacter</taxon>
    </lineage>
</organism>
<proteinExistence type="predicted"/>
<comment type="caution">
    <text evidence="2">The sequence shown here is derived from an EMBL/GenBank/DDBJ whole genome shotgun (WGS) entry which is preliminary data.</text>
</comment>
<protein>
    <submittedName>
        <fullName evidence="2">Uncharacterized protein</fullName>
    </submittedName>
</protein>
<keyword evidence="1" id="KW-1133">Transmembrane helix</keyword>
<keyword evidence="1" id="KW-0472">Membrane</keyword>
<feature type="transmembrane region" description="Helical" evidence="1">
    <location>
        <begin position="65"/>
        <end position="84"/>
    </location>
</feature>
<evidence type="ECO:0000256" key="1">
    <source>
        <dbReference type="SAM" id="Phobius"/>
    </source>
</evidence>
<keyword evidence="1" id="KW-0812">Transmembrane</keyword>
<feature type="transmembrane region" description="Helical" evidence="1">
    <location>
        <begin position="104"/>
        <end position="127"/>
    </location>
</feature>
<keyword evidence="3" id="KW-1185">Reference proteome</keyword>
<gene>
    <name evidence="2" type="ORF">DWQ67_01645</name>
</gene>